<sequence>MLQDAAYLVEAAVQPHCTYKAVRSDGRNLGNGINVYREIATDTTPATEVMTEADLAAEKAQRADHEPYLGALVGLAGSKKGGLIKKGIKFLICGREWNLAAYYTEADAKSGNLLRPRSHLGRSLIPWGLSAEFWAQPRKAARKVVMVDDGGEGPAADPSAWHRAQRVFAEAYPHSAVAASTHGALVANSAPAPATVPGPAPAASSGPTPGAPAPPIAAPTLGAPVSLAALPARGAPITPTAAAAAAAAAAAVAPPVFPAASQAAQQLPLAPAGAGAFNFAPELDFVEDFAAAEAQLRADILAGGGVIANSPPGSPPLPLWDG</sequence>
<accession>A0ACB7P1M4</accession>
<dbReference type="EMBL" id="JAGIZQ010000005">
    <property type="protein sequence ID" value="KAH6627870.1"/>
    <property type="molecule type" value="Genomic_DNA"/>
</dbReference>
<name>A0ACB7P1M4_9PEZI</name>
<gene>
    <name evidence="1" type="ORF">F5144DRAFT_613672</name>
</gene>
<evidence type="ECO:0000313" key="2">
    <source>
        <dbReference type="Proteomes" id="UP000724584"/>
    </source>
</evidence>
<dbReference type="Proteomes" id="UP000724584">
    <property type="component" value="Unassembled WGS sequence"/>
</dbReference>
<comment type="caution">
    <text evidence="1">The sequence shown here is derived from an EMBL/GenBank/DDBJ whole genome shotgun (WGS) entry which is preliminary data.</text>
</comment>
<protein>
    <submittedName>
        <fullName evidence="1">Uncharacterized protein</fullName>
    </submittedName>
</protein>
<organism evidence="1 2">
    <name type="scientific">Chaetomium tenue</name>
    <dbReference type="NCBI Taxonomy" id="1854479"/>
    <lineage>
        <taxon>Eukaryota</taxon>
        <taxon>Fungi</taxon>
        <taxon>Dikarya</taxon>
        <taxon>Ascomycota</taxon>
        <taxon>Pezizomycotina</taxon>
        <taxon>Sordariomycetes</taxon>
        <taxon>Sordariomycetidae</taxon>
        <taxon>Sordariales</taxon>
        <taxon>Chaetomiaceae</taxon>
        <taxon>Chaetomium</taxon>
    </lineage>
</organism>
<keyword evidence="2" id="KW-1185">Reference proteome</keyword>
<reference evidence="1 2" key="1">
    <citation type="journal article" date="2021" name="Nat. Commun.">
        <title>Genetic determinants of endophytism in the Arabidopsis root mycobiome.</title>
        <authorList>
            <person name="Mesny F."/>
            <person name="Miyauchi S."/>
            <person name="Thiergart T."/>
            <person name="Pickel B."/>
            <person name="Atanasova L."/>
            <person name="Karlsson M."/>
            <person name="Huettel B."/>
            <person name="Barry K.W."/>
            <person name="Haridas S."/>
            <person name="Chen C."/>
            <person name="Bauer D."/>
            <person name="Andreopoulos W."/>
            <person name="Pangilinan J."/>
            <person name="LaButti K."/>
            <person name="Riley R."/>
            <person name="Lipzen A."/>
            <person name="Clum A."/>
            <person name="Drula E."/>
            <person name="Henrissat B."/>
            <person name="Kohler A."/>
            <person name="Grigoriev I.V."/>
            <person name="Martin F.M."/>
            <person name="Hacquard S."/>
        </authorList>
    </citation>
    <scope>NUCLEOTIDE SEQUENCE [LARGE SCALE GENOMIC DNA]</scope>
    <source>
        <strain evidence="1 2">MPI-SDFR-AT-0079</strain>
    </source>
</reference>
<proteinExistence type="predicted"/>
<evidence type="ECO:0000313" key="1">
    <source>
        <dbReference type="EMBL" id="KAH6627870.1"/>
    </source>
</evidence>